<reference evidence="1 2" key="1">
    <citation type="submission" date="2018-06" db="EMBL/GenBank/DDBJ databases">
        <authorList>
            <consortium name="Pathogen Informatics"/>
            <person name="Doyle S."/>
        </authorList>
    </citation>
    <scope>NUCLEOTIDE SEQUENCE [LARGE SCALE GENOMIC DNA]</scope>
    <source>
        <strain evidence="1 2">NCTC8105</strain>
    </source>
</reference>
<organism evidence="1 2">
    <name type="scientific">Hafnia alvei</name>
    <dbReference type="NCBI Taxonomy" id="569"/>
    <lineage>
        <taxon>Bacteria</taxon>
        <taxon>Pseudomonadati</taxon>
        <taxon>Pseudomonadota</taxon>
        <taxon>Gammaproteobacteria</taxon>
        <taxon>Enterobacterales</taxon>
        <taxon>Hafniaceae</taxon>
        <taxon>Hafnia</taxon>
    </lineage>
</organism>
<dbReference type="GO" id="GO:0051536">
    <property type="term" value="F:iron-sulfur cluster binding"/>
    <property type="evidence" value="ECO:0007669"/>
    <property type="project" value="InterPro"/>
</dbReference>
<proteinExistence type="predicted"/>
<name>A0A377PNX0_HAFAL</name>
<accession>A0A377PNX0</accession>
<dbReference type="SUPFAM" id="SSF54292">
    <property type="entry name" value="2Fe-2S ferredoxin-like"/>
    <property type="match status" value="1"/>
</dbReference>
<dbReference type="InterPro" id="IPR012675">
    <property type="entry name" value="Beta-grasp_dom_sf"/>
</dbReference>
<dbReference type="Gene3D" id="3.10.20.30">
    <property type="match status" value="1"/>
</dbReference>
<dbReference type="EMBL" id="UGHP01000001">
    <property type="protein sequence ID" value="STQ82348.1"/>
    <property type="molecule type" value="Genomic_DNA"/>
</dbReference>
<protein>
    <submittedName>
        <fullName evidence="1">Putative hypoxanthine oxidase</fullName>
    </submittedName>
</protein>
<sequence>MNIRFTLNGTPCTLSCEAGDNVQKVLFNLGLHSVRNSDDGFGFAGSDAIIFDGVVVNASLLIAAQLEGSVVRTAESLGTWNQLKPSTTGYGGCGDCAIRL</sequence>
<evidence type="ECO:0000313" key="1">
    <source>
        <dbReference type="EMBL" id="STQ82348.1"/>
    </source>
</evidence>
<evidence type="ECO:0000313" key="2">
    <source>
        <dbReference type="Proteomes" id="UP000254821"/>
    </source>
</evidence>
<dbReference type="Proteomes" id="UP000254821">
    <property type="component" value="Unassembled WGS sequence"/>
</dbReference>
<gene>
    <name evidence="1" type="ORF">NCTC8105_04559</name>
</gene>
<dbReference type="AlphaFoldDB" id="A0A377PNX0"/>
<dbReference type="InterPro" id="IPR036010">
    <property type="entry name" value="2Fe-2S_ferredoxin-like_sf"/>
</dbReference>